<dbReference type="PROSITE" id="PS51257">
    <property type="entry name" value="PROKAR_LIPOPROTEIN"/>
    <property type="match status" value="1"/>
</dbReference>
<gene>
    <name evidence="3" type="ORF">F4560_006271</name>
</gene>
<feature type="compositionally biased region" description="Low complexity" evidence="1">
    <location>
        <begin position="40"/>
        <end position="51"/>
    </location>
</feature>
<evidence type="ECO:0000256" key="2">
    <source>
        <dbReference type="SAM" id="SignalP"/>
    </source>
</evidence>
<feature type="signal peptide" evidence="2">
    <location>
        <begin position="1"/>
        <end position="27"/>
    </location>
</feature>
<dbReference type="InterPro" id="IPR024520">
    <property type="entry name" value="DUF3558"/>
</dbReference>
<organism evidence="3 4">
    <name type="scientific">Saccharothrix ecbatanensis</name>
    <dbReference type="NCBI Taxonomy" id="1105145"/>
    <lineage>
        <taxon>Bacteria</taxon>
        <taxon>Bacillati</taxon>
        <taxon>Actinomycetota</taxon>
        <taxon>Actinomycetes</taxon>
        <taxon>Pseudonocardiales</taxon>
        <taxon>Pseudonocardiaceae</taxon>
        <taxon>Saccharothrix</taxon>
    </lineage>
</organism>
<dbReference type="AlphaFoldDB" id="A0A7W9M413"/>
<protein>
    <recommendedName>
        <fullName evidence="5">DUF3558 domain-containing protein</fullName>
    </recommendedName>
</protein>
<accession>A0A7W9M413</accession>
<feature type="chain" id="PRO_5030590956" description="DUF3558 domain-containing protein" evidence="2">
    <location>
        <begin position="28"/>
        <end position="195"/>
    </location>
</feature>
<feature type="region of interest" description="Disordered" evidence="1">
    <location>
        <begin position="19"/>
        <end position="60"/>
    </location>
</feature>
<feature type="compositionally biased region" description="Polar residues" evidence="1">
    <location>
        <begin position="19"/>
        <end position="39"/>
    </location>
</feature>
<keyword evidence="2" id="KW-0732">Signal</keyword>
<comment type="caution">
    <text evidence="3">The sequence shown here is derived from an EMBL/GenBank/DDBJ whole genome shotgun (WGS) entry which is preliminary data.</text>
</comment>
<proteinExistence type="predicted"/>
<sequence length="195" mass="20060">MRRVVPLIAALALLGGCSQSTDGNANAGGSTPTTTAGQTSKSGRPSSSSTSKEPVKRPKTINIEAVDPCTLLTEPQRLEFGLDRPPQPGGVPDKESCTISRDDRKYFVGLITDSTAGVDDYAKSAGKVTKLEVGGFPALMTESTTELGVSCSVAVDVSDGQVVDVRASSVGETDMTTLCQVVQPVAAAVVANVSK</sequence>
<evidence type="ECO:0000313" key="4">
    <source>
        <dbReference type="Proteomes" id="UP000552097"/>
    </source>
</evidence>
<evidence type="ECO:0000256" key="1">
    <source>
        <dbReference type="SAM" id="MobiDB-lite"/>
    </source>
</evidence>
<dbReference type="RefSeq" id="WP_184926137.1">
    <property type="nucleotide sequence ID" value="NZ_JACHMO010000001.1"/>
</dbReference>
<dbReference type="Pfam" id="PF12079">
    <property type="entry name" value="DUF3558"/>
    <property type="match status" value="1"/>
</dbReference>
<dbReference type="Proteomes" id="UP000552097">
    <property type="component" value="Unassembled WGS sequence"/>
</dbReference>
<evidence type="ECO:0008006" key="5">
    <source>
        <dbReference type="Google" id="ProtNLM"/>
    </source>
</evidence>
<keyword evidence="4" id="KW-1185">Reference proteome</keyword>
<name>A0A7W9M413_9PSEU</name>
<dbReference type="EMBL" id="JACHMO010000001">
    <property type="protein sequence ID" value="MBB5806503.1"/>
    <property type="molecule type" value="Genomic_DNA"/>
</dbReference>
<reference evidence="3 4" key="1">
    <citation type="submission" date="2020-08" db="EMBL/GenBank/DDBJ databases">
        <title>Sequencing the genomes of 1000 actinobacteria strains.</title>
        <authorList>
            <person name="Klenk H.-P."/>
        </authorList>
    </citation>
    <scope>NUCLEOTIDE SEQUENCE [LARGE SCALE GENOMIC DNA]</scope>
    <source>
        <strain evidence="3 4">DSM 45486</strain>
    </source>
</reference>
<evidence type="ECO:0000313" key="3">
    <source>
        <dbReference type="EMBL" id="MBB5806503.1"/>
    </source>
</evidence>